<gene>
    <name evidence="3" type="ORF">HF526_23295</name>
</gene>
<evidence type="ECO:0000256" key="1">
    <source>
        <dbReference type="SAM" id="MobiDB-lite"/>
    </source>
</evidence>
<feature type="region of interest" description="Disordered" evidence="1">
    <location>
        <begin position="57"/>
        <end position="105"/>
    </location>
</feature>
<feature type="domain" description="DUF1023" evidence="2">
    <location>
        <begin position="79"/>
        <end position="224"/>
    </location>
</feature>
<feature type="compositionally biased region" description="Low complexity" evidence="1">
    <location>
        <begin position="57"/>
        <end position="67"/>
    </location>
</feature>
<dbReference type="Pfam" id="PF06259">
    <property type="entry name" value="Abhydrolase_8"/>
    <property type="match status" value="1"/>
</dbReference>
<name>A0ABX1SF88_9PSEU</name>
<dbReference type="SUPFAM" id="SSF53474">
    <property type="entry name" value="alpha/beta-Hydrolases"/>
    <property type="match status" value="1"/>
</dbReference>
<dbReference type="InterPro" id="IPR010427">
    <property type="entry name" value="DUF1023"/>
</dbReference>
<feature type="region of interest" description="Disordered" evidence="1">
    <location>
        <begin position="275"/>
        <end position="299"/>
    </location>
</feature>
<evidence type="ECO:0000313" key="4">
    <source>
        <dbReference type="Proteomes" id="UP000820669"/>
    </source>
</evidence>
<protein>
    <recommendedName>
        <fullName evidence="2">DUF1023 domain-containing protein</fullName>
    </recommendedName>
</protein>
<evidence type="ECO:0000259" key="2">
    <source>
        <dbReference type="Pfam" id="PF06259"/>
    </source>
</evidence>
<dbReference type="InterPro" id="IPR029058">
    <property type="entry name" value="AB_hydrolase_fold"/>
</dbReference>
<keyword evidence="4" id="KW-1185">Reference proteome</keyword>
<dbReference type="EMBL" id="JAAXLA010000051">
    <property type="protein sequence ID" value="NMI00211.1"/>
    <property type="molecule type" value="Genomic_DNA"/>
</dbReference>
<dbReference type="Proteomes" id="UP000820669">
    <property type="component" value="Unassembled WGS sequence"/>
</dbReference>
<feature type="compositionally biased region" description="Low complexity" evidence="1">
    <location>
        <begin position="279"/>
        <end position="292"/>
    </location>
</feature>
<accession>A0ABX1SF88</accession>
<proteinExistence type="predicted"/>
<reference evidence="3 4" key="1">
    <citation type="submission" date="2020-04" db="EMBL/GenBank/DDBJ databases">
        <authorList>
            <person name="Klaysubun C."/>
            <person name="Duangmal K."/>
            <person name="Lipun K."/>
        </authorList>
    </citation>
    <scope>NUCLEOTIDE SEQUENCE [LARGE SCALE GENOMIC DNA]</scope>
    <source>
        <strain evidence="3 4">K10HN5</strain>
    </source>
</reference>
<organism evidence="3 4">
    <name type="scientific">Pseudonocardia acidicola</name>
    <dbReference type="NCBI Taxonomy" id="2724939"/>
    <lineage>
        <taxon>Bacteria</taxon>
        <taxon>Bacillati</taxon>
        <taxon>Actinomycetota</taxon>
        <taxon>Actinomycetes</taxon>
        <taxon>Pseudonocardiales</taxon>
        <taxon>Pseudonocardiaceae</taxon>
        <taxon>Pseudonocardia</taxon>
    </lineage>
</organism>
<evidence type="ECO:0000313" key="3">
    <source>
        <dbReference type="EMBL" id="NMI00211.1"/>
    </source>
</evidence>
<comment type="caution">
    <text evidence="3">The sequence shown here is derived from an EMBL/GenBank/DDBJ whole genome shotgun (WGS) entry which is preliminary data.</text>
</comment>
<feature type="compositionally biased region" description="Low complexity" evidence="1">
    <location>
        <begin position="74"/>
        <end position="105"/>
    </location>
</feature>
<sequence length="299" mass="29531">MAVVALGDPTTARHIAVLVPGTDIDLGHLDDPTEPRLRPLGWARALEAAAERAEAIAPGAANGTAASRADDTAASRADTTAASRADTTAASRASDTAASRGDTTAASRADDTAVVLWVGYTTPQGVGVDAATGSLARAGAPALQRFVAGLRAAHHGPLDDLTVIGHSYGSVVTAIAAHGLAADDIVLLGSPGARAHSVAALHTSARVWAARTAGDWIAHVPHLEIGDLGHGTDPVSPAFGARLLPIGGTSGHDGYFVPGSAALAGLAGVVLGRSPSPPTSATATHVLAAAAPAGPPRSP</sequence>